<dbReference type="PANTHER" id="PTHR35011">
    <property type="entry name" value="2,3-DIKETO-L-GULONATE TRAP TRANSPORTER SMALL PERMEASE PROTEIN YIAM"/>
    <property type="match status" value="1"/>
</dbReference>
<evidence type="ECO:0000256" key="5">
    <source>
        <dbReference type="ARBA" id="ARBA00022692"/>
    </source>
</evidence>
<keyword evidence="7 9" id="KW-0472">Membrane</keyword>
<feature type="transmembrane region" description="Helical" evidence="9">
    <location>
        <begin position="133"/>
        <end position="154"/>
    </location>
</feature>
<evidence type="ECO:0000256" key="3">
    <source>
        <dbReference type="ARBA" id="ARBA00022475"/>
    </source>
</evidence>
<evidence type="ECO:0000313" key="12">
    <source>
        <dbReference type="Proteomes" id="UP000049983"/>
    </source>
</evidence>
<sequence>MNGLLLALRRVNGVLARLSNYLGMTIVAIMVTALTASAITRYISGTGYDWLIELPPALVPWLVFPLLGPLLRSGDHIKVDLLPTFLPARKTLYLNLFCYTLTFIGALIFLVAGNEAVALFHRLGQLMELEIEIPIWWMYLAFPVGFGMLALFALELILETLRALFAGTRAETAGEPS</sequence>
<dbReference type="GO" id="GO:0015740">
    <property type="term" value="P:C4-dicarboxylate transport"/>
    <property type="evidence" value="ECO:0007669"/>
    <property type="project" value="TreeGrafter"/>
</dbReference>
<feature type="transmembrane region" description="Helical" evidence="9">
    <location>
        <begin position="21"/>
        <end position="44"/>
    </location>
</feature>
<dbReference type="Proteomes" id="UP000049983">
    <property type="component" value="Unassembled WGS sequence"/>
</dbReference>
<feature type="domain" description="Tripartite ATP-independent periplasmic transporters DctQ component" evidence="10">
    <location>
        <begin position="30"/>
        <end position="162"/>
    </location>
</feature>
<organism evidence="11 12">
    <name type="scientific">Roseibium album</name>
    <dbReference type="NCBI Taxonomy" id="311410"/>
    <lineage>
        <taxon>Bacteria</taxon>
        <taxon>Pseudomonadati</taxon>
        <taxon>Pseudomonadota</taxon>
        <taxon>Alphaproteobacteria</taxon>
        <taxon>Hyphomicrobiales</taxon>
        <taxon>Stappiaceae</taxon>
        <taxon>Roseibium</taxon>
    </lineage>
</organism>
<evidence type="ECO:0000256" key="9">
    <source>
        <dbReference type="RuleBase" id="RU369079"/>
    </source>
</evidence>
<feature type="transmembrane region" description="Helical" evidence="9">
    <location>
        <begin position="50"/>
        <end position="71"/>
    </location>
</feature>
<evidence type="ECO:0000256" key="2">
    <source>
        <dbReference type="ARBA" id="ARBA00022448"/>
    </source>
</evidence>
<name>A0A0M7A8Q0_9HYPH</name>
<comment type="similarity">
    <text evidence="8 9">Belongs to the TRAP transporter small permease family.</text>
</comment>
<keyword evidence="3" id="KW-1003">Cell membrane</keyword>
<evidence type="ECO:0000256" key="4">
    <source>
        <dbReference type="ARBA" id="ARBA00022519"/>
    </source>
</evidence>
<keyword evidence="12" id="KW-1185">Reference proteome</keyword>
<dbReference type="GO" id="GO:0022857">
    <property type="term" value="F:transmembrane transporter activity"/>
    <property type="evidence" value="ECO:0007669"/>
    <property type="project" value="UniProtKB-UniRule"/>
</dbReference>
<dbReference type="RefSeq" id="WP_055112924.1">
    <property type="nucleotide sequence ID" value="NZ_CANMGD010000009.1"/>
</dbReference>
<feature type="transmembrane region" description="Helical" evidence="9">
    <location>
        <begin position="92"/>
        <end position="113"/>
    </location>
</feature>
<evidence type="ECO:0000256" key="1">
    <source>
        <dbReference type="ARBA" id="ARBA00004429"/>
    </source>
</evidence>
<comment type="subunit">
    <text evidence="9">The complex comprises the extracytoplasmic solute receptor protein and the two transmembrane proteins.</text>
</comment>
<evidence type="ECO:0000256" key="8">
    <source>
        <dbReference type="ARBA" id="ARBA00038436"/>
    </source>
</evidence>
<dbReference type="STRING" id="311410.LA5095_01121"/>
<accession>A0A0M7A8Q0</accession>
<dbReference type="Pfam" id="PF04290">
    <property type="entry name" value="DctQ"/>
    <property type="match status" value="1"/>
</dbReference>
<dbReference type="GO" id="GO:0005886">
    <property type="term" value="C:plasma membrane"/>
    <property type="evidence" value="ECO:0007669"/>
    <property type="project" value="UniProtKB-SubCell"/>
</dbReference>
<dbReference type="InterPro" id="IPR007387">
    <property type="entry name" value="TRAP_DctQ"/>
</dbReference>
<comment type="subcellular location">
    <subcellularLocation>
        <location evidence="1 9">Cell inner membrane</location>
        <topology evidence="1 9">Multi-pass membrane protein</topology>
    </subcellularLocation>
</comment>
<dbReference type="GeneID" id="97669766"/>
<dbReference type="EMBL" id="CXWC01000010">
    <property type="protein sequence ID" value="CTQ70113.1"/>
    <property type="molecule type" value="Genomic_DNA"/>
</dbReference>
<comment type="function">
    <text evidence="9">Part of the tripartite ATP-independent periplasmic (TRAP) transport system.</text>
</comment>
<proteinExistence type="inferred from homology"/>
<keyword evidence="6 9" id="KW-1133">Transmembrane helix</keyword>
<reference evidence="12" key="1">
    <citation type="submission" date="2015-07" db="EMBL/GenBank/DDBJ databases">
        <authorList>
            <person name="Rodrigo-Torres Lidia"/>
            <person name="Arahal R.David."/>
        </authorList>
    </citation>
    <scope>NUCLEOTIDE SEQUENCE [LARGE SCALE GENOMIC DNA]</scope>
    <source>
        <strain evidence="12">CECT 5096</strain>
    </source>
</reference>
<dbReference type="PANTHER" id="PTHR35011:SF10">
    <property type="entry name" value="TRAP TRANSPORTER SMALL PERMEASE PROTEIN"/>
    <property type="match status" value="1"/>
</dbReference>
<keyword evidence="5 9" id="KW-0812">Transmembrane</keyword>
<evidence type="ECO:0000313" key="11">
    <source>
        <dbReference type="EMBL" id="CTQ70113.1"/>
    </source>
</evidence>
<evidence type="ECO:0000256" key="7">
    <source>
        <dbReference type="ARBA" id="ARBA00023136"/>
    </source>
</evidence>
<protein>
    <recommendedName>
        <fullName evidence="9">TRAP transporter small permease protein</fullName>
    </recommendedName>
</protein>
<evidence type="ECO:0000259" key="10">
    <source>
        <dbReference type="Pfam" id="PF04290"/>
    </source>
</evidence>
<keyword evidence="2 9" id="KW-0813">Transport</keyword>
<dbReference type="AlphaFoldDB" id="A0A0M7A8Q0"/>
<keyword evidence="4 9" id="KW-0997">Cell inner membrane</keyword>
<evidence type="ECO:0000256" key="6">
    <source>
        <dbReference type="ARBA" id="ARBA00022989"/>
    </source>
</evidence>
<dbReference type="OrthoDB" id="7843639at2"/>
<dbReference type="InterPro" id="IPR055348">
    <property type="entry name" value="DctQ"/>
</dbReference>
<gene>
    <name evidence="11" type="ORF">LA5096_02376</name>
</gene>